<name>A0A327NQV9_9BACT</name>
<reference evidence="3 4" key="1">
    <citation type="submission" date="2018-06" db="EMBL/GenBank/DDBJ databases">
        <title>Spirosoma sp. HMF3257 Genome sequencing and assembly.</title>
        <authorList>
            <person name="Kang H."/>
            <person name="Cha I."/>
            <person name="Kim H."/>
            <person name="Kang J."/>
            <person name="Joh K."/>
        </authorList>
    </citation>
    <scope>NUCLEOTIDE SEQUENCE [LARGE SCALE GENOMIC DNA]</scope>
    <source>
        <strain evidence="3 4">HMF3257</strain>
    </source>
</reference>
<organism evidence="3 4">
    <name type="scientific">Spirosoma telluris</name>
    <dbReference type="NCBI Taxonomy" id="2183553"/>
    <lineage>
        <taxon>Bacteria</taxon>
        <taxon>Pseudomonadati</taxon>
        <taxon>Bacteroidota</taxon>
        <taxon>Cytophagia</taxon>
        <taxon>Cytophagales</taxon>
        <taxon>Cytophagaceae</taxon>
        <taxon>Spirosoma</taxon>
    </lineage>
</organism>
<keyword evidence="4" id="KW-1185">Reference proteome</keyword>
<dbReference type="InterPro" id="IPR045175">
    <property type="entry name" value="M28_fam"/>
</dbReference>
<dbReference type="OrthoDB" id="9789219at2"/>
<accession>A0A327NQV9</accession>
<dbReference type="Proteomes" id="UP000249016">
    <property type="component" value="Unassembled WGS sequence"/>
</dbReference>
<dbReference type="GO" id="GO:0008235">
    <property type="term" value="F:metalloexopeptidase activity"/>
    <property type="evidence" value="ECO:0007669"/>
    <property type="project" value="InterPro"/>
</dbReference>
<dbReference type="GO" id="GO:0006508">
    <property type="term" value="P:proteolysis"/>
    <property type="evidence" value="ECO:0007669"/>
    <property type="project" value="InterPro"/>
</dbReference>
<dbReference type="RefSeq" id="WP_111348873.1">
    <property type="nucleotide sequence ID" value="NZ_QLII01000001.1"/>
</dbReference>
<evidence type="ECO:0000256" key="1">
    <source>
        <dbReference type="ARBA" id="ARBA00022801"/>
    </source>
</evidence>
<evidence type="ECO:0000259" key="2">
    <source>
        <dbReference type="Pfam" id="PF04389"/>
    </source>
</evidence>
<comment type="caution">
    <text evidence="3">The sequence shown here is derived from an EMBL/GenBank/DDBJ whole genome shotgun (WGS) entry which is preliminary data.</text>
</comment>
<dbReference type="SUPFAM" id="SSF53187">
    <property type="entry name" value="Zn-dependent exopeptidases"/>
    <property type="match status" value="1"/>
</dbReference>
<evidence type="ECO:0000313" key="3">
    <source>
        <dbReference type="EMBL" id="RAI77821.1"/>
    </source>
</evidence>
<protein>
    <recommendedName>
        <fullName evidence="2">Peptidase M28 domain-containing protein</fullName>
    </recommendedName>
</protein>
<feature type="domain" description="Peptidase M28" evidence="2">
    <location>
        <begin position="49"/>
        <end position="258"/>
    </location>
</feature>
<keyword evidence="1" id="KW-0378">Hydrolase</keyword>
<dbReference type="InterPro" id="IPR007484">
    <property type="entry name" value="Peptidase_M28"/>
</dbReference>
<dbReference type="PROSITE" id="PS00758">
    <property type="entry name" value="ARGE_DAPE_CPG2_1"/>
    <property type="match status" value="1"/>
</dbReference>
<dbReference type="Pfam" id="PF04389">
    <property type="entry name" value="Peptidase_M28"/>
    <property type="match status" value="1"/>
</dbReference>
<dbReference type="AlphaFoldDB" id="A0A327NQV9"/>
<dbReference type="InterPro" id="IPR001261">
    <property type="entry name" value="ArgE/DapE_CS"/>
</dbReference>
<dbReference type="Gene3D" id="3.40.630.10">
    <property type="entry name" value="Zn peptidases"/>
    <property type="match status" value="1"/>
</dbReference>
<evidence type="ECO:0000313" key="4">
    <source>
        <dbReference type="Proteomes" id="UP000249016"/>
    </source>
</evidence>
<gene>
    <name evidence="3" type="ORF">HMF3257_33445</name>
</gene>
<proteinExistence type="predicted"/>
<dbReference type="PANTHER" id="PTHR12147:SF26">
    <property type="entry name" value="PEPTIDASE M28 DOMAIN-CONTAINING PROTEIN"/>
    <property type="match status" value="1"/>
</dbReference>
<sequence>MHLLKIIQELEGGSNRERSNYIKRFLSQHSINYVVHQYQSGENLLVRPDSDKPVVALSSHFDVVPQSPGANDNASAIAVCLAILYKLKTYRFANFDLIVFFFDEEERGLKGSKAYVNQFGIADIQALLNLELVGQGDKFALWSLNERSTGGLLEAFEETARESSIYARRFDQIVTNSADHLSFSKAGLNDAFTITCVSEEDLMVAHHYYKAQEFDVDRSVLQEIMQRAPIFKHYHKPTDLSIHLSEDALQLTADTIWRALLKFDSRNIN</sequence>
<dbReference type="EMBL" id="QLII01000001">
    <property type="protein sequence ID" value="RAI77821.1"/>
    <property type="molecule type" value="Genomic_DNA"/>
</dbReference>
<dbReference type="PANTHER" id="PTHR12147">
    <property type="entry name" value="METALLOPEPTIDASE M28 FAMILY MEMBER"/>
    <property type="match status" value="1"/>
</dbReference>